<evidence type="ECO:0000256" key="5">
    <source>
        <dbReference type="SAM" id="MobiDB-lite"/>
    </source>
</evidence>
<keyword evidence="8" id="KW-1185">Reference proteome</keyword>
<reference evidence="7" key="2">
    <citation type="journal article" date="2020" name="Nat. Commun.">
        <title>Large-scale genome sequencing of mycorrhizal fungi provides insights into the early evolution of symbiotic traits.</title>
        <authorList>
            <person name="Miyauchi S."/>
            <person name="Kiss E."/>
            <person name="Kuo A."/>
            <person name="Drula E."/>
            <person name="Kohler A."/>
            <person name="Sanchez-Garcia M."/>
            <person name="Morin E."/>
            <person name="Andreopoulos B."/>
            <person name="Barry K.W."/>
            <person name="Bonito G."/>
            <person name="Buee M."/>
            <person name="Carver A."/>
            <person name="Chen C."/>
            <person name="Cichocki N."/>
            <person name="Clum A."/>
            <person name="Culley D."/>
            <person name="Crous P.W."/>
            <person name="Fauchery L."/>
            <person name="Girlanda M."/>
            <person name="Hayes R.D."/>
            <person name="Keri Z."/>
            <person name="LaButti K."/>
            <person name="Lipzen A."/>
            <person name="Lombard V."/>
            <person name="Magnuson J."/>
            <person name="Maillard F."/>
            <person name="Murat C."/>
            <person name="Nolan M."/>
            <person name="Ohm R.A."/>
            <person name="Pangilinan J."/>
            <person name="Pereira M.F."/>
            <person name="Perotto S."/>
            <person name="Peter M."/>
            <person name="Pfister S."/>
            <person name="Riley R."/>
            <person name="Sitrit Y."/>
            <person name="Stielow J.B."/>
            <person name="Szollosi G."/>
            <person name="Zifcakova L."/>
            <person name="Stursova M."/>
            <person name="Spatafora J.W."/>
            <person name="Tedersoo L."/>
            <person name="Vaario L.M."/>
            <person name="Yamada A."/>
            <person name="Yan M."/>
            <person name="Wang P."/>
            <person name="Xu J."/>
            <person name="Bruns T."/>
            <person name="Baldrian P."/>
            <person name="Vilgalys R."/>
            <person name="Dunand C."/>
            <person name="Henrissat B."/>
            <person name="Grigoriev I.V."/>
            <person name="Hibbett D."/>
            <person name="Nagy L.G."/>
            <person name="Martin F.M."/>
        </authorList>
    </citation>
    <scope>NUCLEOTIDE SEQUENCE</scope>
    <source>
        <strain evidence="7">Prilba</strain>
    </source>
</reference>
<gene>
    <name evidence="7" type="ORF">DFH94DRAFT_734462</name>
</gene>
<evidence type="ECO:0000259" key="6">
    <source>
        <dbReference type="Pfam" id="PF05920"/>
    </source>
</evidence>
<reference evidence="7" key="1">
    <citation type="submission" date="2019-10" db="EMBL/GenBank/DDBJ databases">
        <authorList>
            <consortium name="DOE Joint Genome Institute"/>
            <person name="Kuo A."/>
            <person name="Miyauchi S."/>
            <person name="Kiss E."/>
            <person name="Drula E."/>
            <person name="Kohler A."/>
            <person name="Sanchez-Garcia M."/>
            <person name="Andreopoulos B."/>
            <person name="Barry K.W."/>
            <person name="Bonito G."/>
            <person name="Buee M."/>
            <person name="Carver A."/>
            <person name="Chen C."/>
            <person name="Cichocki N."/>
            <person name="Clum A."/>
            <person name="Culley D."/>
            <person name="Crous P.W."/>
            <person name="Fauchery L."/>
            <person name="Girlanda M."/>
            <person name="Hayes R."/>
            <person name="Keri Z."/>
            <person name="LaButti K."/>
            <person name="Lipzen A."/>
            <person name="Lombard V."/>
            <person name="Magnuson J."/>
            <person name="Maillard F."/>
            <person name="Morin E."/>
            <person name="Murat C."/>
            <person name="Nolan M."/>
            <person name="Ohm R."/>
            <person name="Pangilinan J."/>
            <person name="Pereira M."/>
            <person name="Perotto S."/>
            <person name="Peter M."/>
            <person name="Riley R."/>
            <person name="Sitrit Y."/>
            <person name="Stielow B."/>
            <person name="Szollosi G."/>
            <person name="Zifcakova L."/>
            <person name="Stursova M."/>
            <person name="Spatafora J.W."/>
            <person name="Tedersoo L."/>
            <person name="Vaario L.-M."/>
            <person name="Yamada A."/>
            <person name="Yan M."/>
            <person name="Wang P."/>
            <person name="Xu J."/>
            <person name="Bruns T."/>
            <person name="Baldrian P."/>
            <person name="Vilgalys R."/>
            <person name="Henrissat B."/>
            <person name="Grigoriev I.V."/>
            <person name="Hibbett D."/>
            <person name="Nagy L.G."/>
            <person name="Martin F.M."/>
        </authorList>
    </citation>
    <scope>NUCLEOTIDE SEQUENCE</scope>
    <source>
        <strain evidence="7">Prilba</strain>
    </source>
</reference>
<dbReference type="AlphaFoldDB" id="A0A9P5MYP8"/>
<comment type="similarity">
    <text evidence="1">Belongs to the TALE/M-ATYP homeobox family.</text>
</comment>
<organism evidence="7 8">
    <name type="scientific">Russula ochroleuca</name>
    <dbReference type="NCBI Taxonomy" id="152965"/>
    <lineage>
        <taxon>Eukaryota</taxon>
        <taxon>Fungi</taxon>
        <taxon>Dikarya</taxon>
        <taxon>Basidiomycota</taxon>
        <taxon>Agaricomycotina</taxon>
        <taxon>Agaricomycetes</taxon>
        <taxon>Russulales</taxon>
        <taxon>Russulaceae</taxon>
        <taxon>Russula</taxon>
    </lineage>
</organism>
<dbReference type="Gene3D" id="1.10.10.60">
    <property type="entry name" value="Homeodomain-like"/>
    <property type="match status" value="1"/>
</dbReference>
<evidence type="ECO:0000313" key="8">
    <source>
        <dbReference type="Proteomes" id="UP000759537"/>
    </source>
</evidence>
<dbReference type="InterPro" id="IPR009057">
    <property type="entry name" value="Homeodomain-like_sf"/>
</dbReference>
<name>A0A9P5MYP8_9AGAM</name>
<evidence type="ECO:0000256" key="4">
    <source>
        <dbReference type="ARBA" id="ARBA00023242"/>
    </source>
</evidence>
<feature type="compositionally biased region" description="Acidic residues" evidence="5">
    <location>
        <begin position="292"/>
        <end position="302"/>
    </location>
</feature>
<feature type="domain" description="KN homeodomain" evidence="6">
    <location>
        <begin position="139"/>
        <end position="176"/>
    </location>
</feature>
<dbReference type="OrthoDB" id="250329at2759"/>
<dbReference type="GO" id="GO:0003677">
    <property type="term" value="F:DNA binding"/>
    <property type="evidence" value="ECO:0007669"/>
    <property type="project" value="UniProtKB-KW"/>
</dbReference>
<dbReference type="SUPFAM" id="SSF46689">
    <property type="entry name" value="Homeodomain-like"/>
    <property type="match status" value="1"/>
</dbReference>
<keyword evidence="3" id="KW-0371">Homeobox</keyword>
<protein>
    <recommendedName>
        <fullName evidence="6">KN homeodomain domain-containing protein</fullName>
    </recommendedName>
</protein>
<evidence type="ECO:0000256" key="2">
    <source>
        <dbReference type="ARBA" id="ARBA00023125"/>
    </source>
</evidence>
<evidence type="ECO:0000313" key="7">
    <source>
        <dbReference type="EMBL" id="KAF8481995.1"/>
    </source>
</evidence>
<evidence type="ECO:0000256" key="3">
    <source>
        <dbReference type="ARBA" id="ARBA00023155"/>
    </source>
</evidence>
<evidence type="ECO:0000256" key="1">
    <source>
        <dbReference type="ARBA" id="ARBA00005800"/>
    </source>
</evidence>
<dbReference type="GO" id="GO:0006355">
    <property type="term" value="P:regulation of DNA-templated transcription"/>
    <property type="evidence" value="ECO:0007669"/>
    <property type="project" value="InterPro"/>
</dbReference>
<dbReference type="Proteomes" id="UP000759537">
    <property type="component" value="Unassembled WGS sequence"/>
</dbReference>
<feature type="region of interest" description="Disordered" evidence="5">
    <location>
        <begin position="278"/>
        <end position="313"/>
    </location>
</feature>
<dbReference type="Pfam" id="PF05920">
    <property type="entry name" value="Homeobox_KN"/>
    <property type="match status" value="1"/>
</dbReference>
<proteinExistence type="inferred from homology"/>
<comment type="caution">
    <text evidence="7">The sequence shown here is derived from an EMBL/GenBank/DDBJ whole genome shotgun (WGS) entry which is preliminary data.</text>
</comment>
<dbReference type="InterPro" id="IPR008422">
    <property type="entry name" value="KN_HD"/>
</dbReference>
<keyword evidence="4" id="KW-0539">Nucleus</keyword>
<sequence length="348" mass="38527">MNPNLRERLIRVEQHFLLAVVSNDEESYNTFSQEWSQLARDIENTKAAGRLDDDTAHLLSKASQAIENMAVCVLESGDILQESLTHSLGDFIQDIPTDDPSVASLHSQAIAPCRLLFSDLPSPTILGQQKLLDSYAYCWLMQNIHDPYPNSVQTRIISDMSGTSAAQVELWFQEVRDSIGWSKLSRDFFAGSVNVTVAAARRVYLKRDKNISFDIVFAFTTVKAFAETLFSECPTLQGKNVDTGSVGTIRMAMGQDHHMGSSPDEYIIDPDSILVPPQIDLPAPPDPLSDVSDSDESEEEDTTPPPSIVGCKRLLTEDEFTSQAADLGRPQKRPRCVVFFPPSSFGLI</sequence>
<accession>A0A9P5MYP8</accession>
<dbReference type="EMBL" id="WHVB01000006">
    <property type="protein sequence ID" value="KAF8481995.1"/>
    <property type="molecule type" value="Genomic_DNA"/>
</dbReference>
<keyword evidence="2" id="KW-0238">DNA-binding</keyword>